<keyword evidence="14" id="KW-1185">Reference proteome</keyword>
<reference evidence="13 14" key="1">
    <citation type="submission" date="2018-05" db="EMBL/GenBank/DDBJ databases">
        <title>Genetic diversity of glacier-inhabiting Cryobacterium bacteria in China and description of Cryobacterium mengkeensis sp. nov. and Arthrobacter glacialis sp. nov.</title>
        <authorList>
            <person name="Liu Q."/>
            <person name="Xin Y.-H."/>
        </authorList>
    </citation>
    <scope>NUCLEOTIDE SEQUENCE [LARGE SCALE GENOMIC DNA]</scope>
    <source>
        <strain evidence="13 14">LI2</strain>
    </source>
</reference>
<keyword evidence="6 11" id="KW-0812">Transmembrane</keyword>
<dbReference type="GO" id="GO:0005886">
    <property type="term" value="C:plasma membrane"/>
    <property type="evidence" value="ECO:0007669"/>
    <property type="project" value="UniProtKB-SubCell"/>
</dbReference>
<dbReference type="GO" id="GO:0000155">
    <property type="term" value="F:phosphorelay sensor kinase activity"/>
    <property type="evidence" value="ECO:0007669"/>
    <property type="project" value="InterPro"/>
</dbReference>
<evidence type="ECO:0000256" key="1">
    <source>
        <dbReference type="ARBA" id="ARBA00000085"/>
    </source>
</evidence>
<dbReference type="InterPro" id="IPR003661">
    <property type="entry name" value="HisK_dim/P_dom"/>
</dbReference>
<evidence type="ECO:0000256" key="5">
    <source>
        <dbReference type="ARBA" id="ARBA00022679"/>
    </source>
</evidence>
<feature type="transmembrane region" description="Helical" evidence="11">
    <location>
        <begin position="142"/>
        <end position="165"/>
    </location>
</feature>
<keyword evidence="9" id="KW-0902">Two-component regulatory system</keyword>
<dbReference type="PROSITE" id="PS50109">
    <property type="entry name" value="HIS_KIN"/>
    <property type="match status" value="1"/>
</dbReference>
<evidence type="ECO:0000256" key="3">
    <source>
        <dbReference type="ARBA" id="ARBA00012438"/>
    </source>
</evidence>
<dbReference type="InterPro" id="IPR036890">
    <property type="entry name" value="HATPase_C_sf"/>
</dbReference>
<dbReference type="Gene3D" id="1.10.287.130">
    <property type="match status" value="1"/>
</dbReference>
<keyword evidence="10 11" id="KW-0472">Membrane</keyword>
<dbReference type="OrthoDB" id="9786919at2"/>
<gene>
    <name evidence="13" type="ORF">CVV68_21745</name>
</gene>
<dbReference type="PANTHER" id="PTHR45436:SF5">
    <property type="entry name" value="SENSOR HISTIDINE KINASE TRCS"/>
    <property type="match status" value="1"/>
</dbReference>
<organism evidence="13 14">
    <name type="scientific">Arthrobacter livingstonensis</name>
    <dbReference type="NCBI Taxonomy" id="670078"/>
    <lineage>
        <taxon>Bacteria</taxon>
        <taxon>Bacillati</taxon>
        <taxon>Actinomycetota</taxon>
        <taxon>Actinomycetes</taxon>
        <taxon>Micrococcales</taxon>
        <taxon>Micrococcaceae</taxon>
        <taxon>Arthrobacter</taxon>
    </lineage>
</organism>
<feature type="transmembrane region" description="Helical" evidence="11">
    <location>
        <begin position="12"/>
        <end position="39"/>
    </location>
</feature>
<evidence type="ECO:0000256" key="8">
    <source>
        <dbReference type="ARBA" id="ARBA00022989"/>
    </source>
</evidence>
<keyword evidence="8 11" id="KW-1133">Transmembrane helix</keyword>
<comment type="subcellular location">
    <subcellularLocation>
        <location evidence="2">Cell membrane</location>
    </subcellularLocation>
</comment>
<proteinExistence type="predicted"/>
<accession>A0A2V5LE36</accession>
<dbReference type="InterPro" id="IPR004358">
    <property type="entry name" value="Sig_transdc_His_kin-like_C"/>
</dbReference>
<dbReference type="Proteomes" id="UP000247832">
    <property type="component" value="Unassembled WGS sequence"/>
</dbReference>
<evidence type="ECO:0000256" key="2">
    <source>
        <dbReference type="ARBA" id="ARBA00004236"/>
    </source>
</evidence>
<dbReference type="AlphaFoldDB" id="A0A2V5LE36"/>
<evidence type="ECO:0000313" key="14">
    <source>
        <dbReference type="Proteomes" id="UP000247832"/>
    </source>
</evidence>
<protein>
    <recommendedName>
        <fullName evidence="3">histidine kinase</fullName>
        <ecNumber evidence="3">2.7.13.3</ecNumber>
    </recommendedName>
</protein>
<dbReference type="SUPFAM" id="SSF47384">
    <property type="entry name" value="Homodimeric domain of signal transducing histidine kinase"/>
    <property type="match status" value="1"/>
</dbReference>
<dbReference type="InterPro" id="IPR005467">
    <property type="entry name" value="His_kinase_dom"/>
</dbReference>
<dbReference type="InterPro" id="IPR003594">
    <property type="entry name" value="HATPase_dom"/>
</dbReference>
<dbReference type="InterPro" id="IPR036097">
    <property type="entry name" value="HisK_dim/P_sf"/>
</dbReference>
<dbReference type="Pfam" id="PF00512">
    <property type="entry name" value="HisKA"/>
    <property type="match status" value="1"/>
</dbReference>
<dbReference type="EMBL" id="QJVD01000048">
    <property type="protein sequence ID" value="PYI64520.1"/>
    <property type="molecule type" value="Genomic_DNA"/>
</dbReference>
<dbReference type="RefSeq" id="WP_110503081.1">
    <property type="nucleotide sequence ID" value="NZ_QJVD01000048.1"/>
</dbReference>
<evidence type="ECO:0000256" key="4">
    <source>
        <dbReference type="ARBA" id="ARBA00022553"/>
    </source>
</evidence>
<keyword evidence="4" id="KW-0597">Phosphoprotein</keyword>
<dbReference type="CDD" id="cd00082">
    <property type="entry name" value="HisKA"/>
    <property type="match status" value="1"/>
</dbReference>
<feature type="domain" description="Histidine kinase" evidence="12">
    <location>
        <begin position="185"/>
        <end position="406"/>
    </location>
</feature>
<dbReference type="Pfam" id="PF02518">
    <property type="entry name" value="HATPase_c"/>
    <property type="match status" value="1"/>
</dbReference>
<name>A0A2V5LE36_9MICC</name>
<dbReference type="SUPFAM" id="SSF55874">
    <property type="entry name" value="ATPase domain of HSP90 chaperone/DNA topoisomerase II/histidine kinase"/>
    <property type="match status" value="1"/>
</dbReference>
<dbReference type="PRINTS" id="PR00344">
    <property type="entry name" value="BCTRLSENSOR"/>
</dbReference>
<dbReference type="PANTHER" id="PTHR45436">
    <property type="entry name" value="SENSOR HISTIDINE KINASE YKOH"/>
    <property type="match status" value="1"/>
</dbReference>
<evidence type="ECO:0000259" key="12">
    <source>
        <dbReference type="PROSITE" id="PS50109"/>
    </source>
</evidence>
<evidence type="ECO:0000256" key="9">
    <source>
        <dbReference type="ARBA" id="ARBA00023012"/>
    </source>
</evidence>
<comment type="catalytic activity">
    <reaction evidence="1">
        <text>ATP + protein L-histidine = ADP + protein N-phospho-L-histidine.</text>
        <dbReference type="EC" id="2.7.13.3"/>
    </reaction>
</comment>
<evidence type="ECO:0000313" key="13">
    <source>
        <dbReference type="EMBL" id="PYI64520.1"/>
    </source>
</evidence>
<keyword evidence="5" id="KW-0808">Transferase</keyword>
<dbReference type="SMART" id="SM00388">
    <property type="entry name" value="HisKA"/>
    <property type="match status" value="1"/>
</dbReference>
<evidence type="ECO:0000256" key="6">
    <source>
        <dbReference type="ARBA" id="ARBA00022692"/>
    </source>
</evidence>
<comment type="caution">
    <text evidence="13">The sequence shown here is derived from an EMBL/GenBank/DDBJ whole genome shotgun (WGS) entry which is preliminary data.</text>
</comment>
<dbReference type="EC" id="2.7.13.3" evidence="3"/>
<dbReference type="InterPro" id="IPR050428">
    <property type="entry name" value="TCS_sensor_his_kinase"/>
</dbReference>
<keyword evidence="7 13" id="KW-0418">Kinase</keyword>
<evidence type="ECO:0000256" key="11">
    <source>
        <dbReference type="SAM" id="Phobius"/>
    </source>
</evidence>
<sequence>MNARDQTELKHAVLWLGLRFTTVIIVLFVVMGALVYSIVAAGTQASTSSSLASATRIDSPSDAPLGVFVAISTGGQVVLSRDVPRGLPDTAAIARVVASLREEQGNVTLEGRTYTVLTAYRNGRVIQAAVDRHESQEELSRLMVAMTIAAVVAASMAAALSVWMAQRAMKPMAESLALQRRFVADASHELRTPLTLLSTRVQLLRRRLDGSGPTPVNDDVREGVAQLVADAKMLTGILDDLLLSADPRETVDHGPVNLVTIADRATALAEPAAQQRAVQLTRSGSNEAVTVRGSEVALGRVFTALIANALDHAETNVQVQVGVHGKDAVIRIIDDGTGFAPGSQARAFDRFASARPLTGNPVTARHYGLGLALVAEIVALHNGKVVVEPGMAPKGAIVKVLLPLVQA</sequence>
<dbReference type="SMART" id="SM00387">
    <property type="entry name" value="HATPase_c"/>
    <property type="match status" value="1"/>
</dbReference>
<evidence type="ECO:0000256" key="10">
    <source>
        <dbReference type="ARBA" id="ARBA00023136"/>
    </source>
</evidence>
<dbReference type="Gene3D" id="3.30.565.10">
    <property type="entry name" value="Histidine kinase-like ATPase, C-terminal domain"/>
    <property type="match status" value="1"/>
</dbReference>
<evidence type="ECO:0000256" key="7">
    <source>
        <dbReference type="ARBA" id="ARBA00022777"/>
    </source>
</evidence>